<feature type="region of interest" description="Disordered" evidence="1">
    <location>
        <begin position="450"/>
        <end position="471"/>
    </location>
</feature>
<accession>A0A182JGX7</accession>
<dbReference type="STRING" id="41427.A0A182JGX7"/>
<feature type="compositionally biased region" description="Basic and acidic residues" evidence="1">
    <location>
        <begin position="460"/>
        <end position="471"/>
    </location>
</feature>
<dbReference type="Gene3D" id="1.20.58.1520">
    <property type="match status" value="1"/>
</dbReference>
<proteinExistence type="predicted"/>
<sequence length="704" mass="79895">LHFATGSIVICSREDRRSRAFAEFYDFTFTTPAAYGHIMARNMNNIEQETIARSFRIVNEKVQLLIKVWKTCFEDICYLDYMASLPDSIGMFLDEIFHITMGYCEQKNKEIQELFVEAIQLQRVLGVAVPREDWVYPPMSLDRKCMMLQQKVSTLRSKVKRQFDQYVEEQTKLCKELGKAEENYKRLYTVNGKDVLPDEQKMALFARYLEGLRQEKAERVARIAQLQADVRTLAKQLDWEPRKPEHKSLMNDTLPPKEELIDDLEGFYSVLYKLLKGKLLLETQTQQTELAPVPDNLSPPPPPPSPEAELTIAAEVALSQQLTREHQQSLLQLVDSPRQAGLLEVNIRRYQQLLADSCSDISRERIIEDIFRGIHGNINLWWDRCLISLDDRKRSKVEQFTELNEESMVAHVEQQDQLKAYYYENESLFQHVYKWSEWWSAYLKFESNGGGGAKAKKKANPSEKGQRRQVKEQLAAVEVRLKELCDEYEQRTKSEFTINGEPAMSLLSTLKEKRKELTIPSSCKVRPPRVINRKSLRIGPSNQMYSVAVLPKHTVQCMAGSSATAMVAENPPPTCHTIERHLSAHATTMDGPDAMNRSSNSSSDGEANDKRDDELLEEAFASASASTAIKKRRIGSENGARPKAAEGRSTLSNVNNEPSGTPAQGGSQKTTGPPLSTATVIKETPKNRVNRSGGRKLLERAAST</sequence>
<feature type="region of interest" description="Disordered" evidence="1">
    <location>
        <begin position="623"/>
        <end position="704"/>
    </location>
</feature>
<feature type="compositionally biased region" description="Polar residues" evidence="1">
    <location>
        <begin position="596"/>
        <end position="605"/>
    </location>
</feature>
<dbReference type="EnsemblMetazoa" id="AATE017895-RA">
    <property type="protein sequence ID" value="AATE017895-PA.1"/>
    <property type="gene ID" value="AATE017895"/>
</dbReference>
<organism evidence="2">
    <name type="scientific">Anopheles atroparvus</name>
    <name type="common">European mosquito</name>
    <dbReference type="NCBI Taxonomy" id="41427"/>
    <lineage>
        <taxon>Eukaryota</taxon>
        <taxon>Metazoa</taxon>
        <taxon>Ecdysozoa</taxon>
        <taxon>Arthropoda</taxon>
        <taxon>Hexapoda</taxon>
        <taxon>Insecta</taxon>
        <taxon>Pterygota</taxon>
        <taxon>Neoptera</taxon>
        <taxon>Endopterygota</taxon>
        <taxon>Diptera</taxon>
        <taxon>Nematocera</taxon>
        <taxon>Culicoidea</taxon>
        <taxon>Culicidae</taxon>
        <taxon>Anophelinae</taxon>
        <taxon>Anopheles</taxon>
    </lineage>
</organism>
<evidence type="ECO:0008006" key="3">
    <source>
        <dbReference type="Google" id="ProtNLM"/>
    </source>
</evidence>
<evidence type="ECO:0000256" key="1">
    <source>
        <dbReference type="SAM" id="MobiDB-lite"/>
    </source>
</evidence>
<dbReference type="Pfam" id="PF03999">
    <property type="entry name" value="MAP65_ASE1"/>
    <property type="match status" value="2"/>
</dbReference>
<dbReference type="VEuPathDB" id="VectorBase:AATE017895"/>
<protein>
    <recommendedName>
        <fullName evidence="3">Protein regulator of cytokinesis 1</fullName>
    </recommendedName>
</protein>
<feature type="region of interest" description="Disordered" evidence="1">
    <location>
        <begin position="588"/>
        <end position="611"/>
    </location>
</feature>
<reference evidence="2" key="1">
    <citation type="submission" date="2022-08" db="UniProtKB">
        <authorList>
            <consortium name="EnsemblMetazoa"/>
        </authorList>
    </citation>
    <scope>IDENTIFICATION</scope>
    <source>
        <strain evidence="2">EBRO</strain>
    </source>
</reference>
<dbReference type="AlphaFoldDB" id="A0A182JGX7"/>
<feature type="compositionally biased region" description="Polar residues" evidence="1">
    <location>
        <begin position="649"/>
        <end position="679"/>
    </location>
</feature>
<evidence type="ECO:0000313" key="2">
    <source>
        <dbReference type="EnsemblMetazoa" id="AATE017895-PA.1"/>
    </source>
</evidence>
<name>A0A182JGX7_ANOAO</name>